<gene>
    <name evidence="2" type="ORF">F0145_08600</name>
</gene>
<organism evidence="2 3">
    <name type="scientific">Adhaeribacter rhizoryzae</name>
    <dbReference type="NCBI Taxonomy" id="2607907"/>
    <lineage>
        <taxon>Bacteria</taxon>
        <taxon>Pseudomonadati</taxon>
        <taxon>Bacteroidota</taxon>
        <taxon>Cytophagia</taxon>
        <taxon>Cytophagales</taxon>
        <taxon>Hymenobacteraceae</taxon>
        <taxon>Adhaeribacter</taxon>
    </lineage>
</organism>
<feature type="transmembrane region" description="Helical" evidence="1">
    <location>
        <begin position="17"/>
        <end position="35"/>
    </location>
</feature>
<feature type="transmembrane region" description="Helical" evidence="1">
    <location>
        <begin position="47"/>
        <end position="66"/>
    </location>
</feature>
<dbReference type="RefSeq" id="WP_150087902.1">
    <property type="nucleotide sequence ID" value="NZ_VWSF01000004.1"/>
</dbReference>
<protein>
    <submittedName>
        <fullName evidence="2">Uncharacterized protein</fullName>
    </submittedName>
</protein>
<dbReference type="Proteomes" id="UP000323426">
    <property type="component" value="Unassembled WGS sequence"/>
</dbReference>
<keyword evidence="3" id="KW-1185">Reference proteome</keyword>
<comment type="caution">
    <text evidence="2">The sequence shown here is derived from an EMBL/GenBank/DDBJ whole genome shotgun (WGS) entry which is preliminary data.</text>
</comment>
<reference evidence="2 3" key="1">
    <citation type="submission" date="2019-09" db="EMBL/GenBank/DDBJ databases">
        <title>Genome sequence and assembly of Adhaeribacter sp.</title>
        <authorList>
            <person name="Chhetri G."/>
        </authorList>
    </citation>
    <scope>NUCLEOTIDE SEQUENCE [LARGE SCALE GENOMIC DNA]</scope>
    <source>
        <strain evidence="2 3">DK36</strain>
    </source>
</reference>
<accession>A0A5M6DRF8</accession>
<evidence type="ECO:0000256" key="1">
    <source>
        <dbReference type="SAM" id="Phobius"/>
    </source>
</evidence>
<evidence type="ECO:0000313" key="3">
    <source>
        <dbReference type="Proteomes" id="UP000323426"/>
    </source>
</evidence>
<proteinExistence type="predicted"/>
<dbReference type="AlphaFoldDB" id="A0A5M6DRF8"/>
<evidence type="ECO:0000313" key="2">
    <source>
        <dbReference type="EMBL" id="KAA5547985.1"/>
    </source>
</evidence>
<dbReference type="EMBL" id="VWSF01000004">
    <property type="protein sequence ID" value="KAA5547985.1"/>
    <property type="molecule type" value="Genomic_DNA"/>
</dbReference>
<keyword evidence="1" id="KW-1133">Transmembrane helix</keyword>
<keyword evidence="1" id="KW-0472">Membrane</keyword>
<sequence>MNQAKSVFDLIESVNRFAFPLLISLIFPIIWIIFKKLFGLSNEGDKAVFYSSLTLFIIGGIILKIGEYKEETIRQKALSLKHLYENDGYLYYYRTSLNERGYSDETLDKILYNYPNEFLESGPNIVCVDSLVKKHVTNHNYALFDAYIREKLKSEKMVNVMLLFQDDSTIRNVKNYFSQDIVYGFLAANKGKFNIDVVNDSTMILKAD</sequence>
<keyword evidence="1" id="KW-0812">Transmembrane</keyword>
<name>A0A5M6DRF8_9BACT</name>